<dbReference type="PANTHER" id="PTHR22893">
    <property type="entry name" value="NADH OXIDOREDUCTASE-RELATED"/>
    <property type="match status" value="1"/>
</dbReference>
<sequence length="372" mass="40513">MSSHAESDLFQSVELGPYTLANRIVMAPLTRSRANKDDAPYEMHAEYYGQRATAGLIISEATQISRQGKGYAFTPGIHSDTQVAGWKKVTDAVHAKGGRIFLQLWHVGRISHPDLQENGALPVAPSAIKPEGKAFTEAGFVPFVTPRALELDEIPGVVEQYRVAAENAKRAGFDGVEVHGANGYLLDQFLRDGTNKRTDAYGGSIENRARLLLEATEAVVKVWGGDRVGIRLSPISPANDIADSNPEPLFSYVVEQLNRFGLAYLHLVEGATGSSRAVTGQVDLQKLRSLFKGLYVANNLIDRDAALELRRTNAADLVAFGRPFISNPDLVERLRIDAPLTPANQETFYGGGAEGYTDYPFLSEAERLNAAD</sequence>
<dbReference type="Gene3D" id="3.20.20.70">
    <property type="entry name" value="Aldolase class I"/>
    <property type="match status" value="1"/>
</dbReference>
<dbReference type="PANTHER" id="PTHR22893:SF98">
    <property type="entry name" value="OXIDOREDUCTASE"/>
    <property type="match status" value="1"/>
</dbReference>
<dbReference type="NCBIfam" id="NF007899">
    <property type="entry name" value="PRK10605.1"/>
    <property type="match status" value="1"/>
</dbReference>
<evidence type="ECO:0000313" key="6">
    <source>
        <dbReference type="Proteomes" id="UP000321523"/>
    </source>
</evidence>
<dbReference type="InterPro" id="IPR013785">
    <property type="entry name" value="Aldolase_TIM"/>
</dbReference>
<dbReference type="GO" id="GO:0016628">
    <property type="term" value="F:oxidoreductase activity, acting on the CH-CH group of donors, NAD or NADP as acceptor"/>
    <property type="evidence" value="ECO:0007669"/>
    <property type="project" value="UniProtKB-ARBA"/>
</dbReference>
<dbReference type="EMBL" id="BJYZ01000003">
    <property type="protein sequence ID" value="GEO36702.1"/>
    <property type="molecule type" value="Genomic_DNA"/>
</dbReference>
<comment type="cofactor">
    <cofactor evidence="1">
        <name>FMN</name>
        <dbReference type="ChEBI" id="CHEBI:58210"/>
    </cofactor>
</comment>
<proteinExistence type="inferred from homology"/>
<dbReference type="AlphaFoldDB" id="A0A512DJQ7"/>
<reference evidence="5 6" key="1">
    <citation type="submission" date="2019-07" db="EMBL/GenBank/DDBJ databases">
        <title>Whole genome shotgun sequence of Skermanella aerolata NBRC 106429.</title>
        <authorList>
            <person name="Hosoyama A."/>
            <person name="Uohara A."/>
            <person name="Ohji S."/>
            <person name="Ichikawa N."/>
        </authorList>
    </citation>
    <scope>NUCLEOTIDE SEQUENCE [LARGE SCALE GENOMIC DNA]</scope>
    <source>
        <strain evidence="5 6">NBRC 106429</strain>
    </source>
</reference>
<dbReference type="InterPro" id="IPR045247">
    <property type="entry name" value="Oye-like"/>
</dbReference>
<dbReference type="OrthoDB" id="9804454at2"/>
<name>A0A512DJQ7_9PROT</name>
<dbReference type="FunFam" id="3.20.20.70:FF:000059">
    <property type="entry name" value="N-ethylmaleimide reductase, FMN-linked"/>
    <property type="match status" value="1"/>
</dbReference>
<keyword evidence="3" id="KW-0560">Oxidoreductase</keyword>
<feature type="domain" description="NADH:flavin oxidoreductase/NADH oxidase N-terminal" evidence="4">
    <location>
        <begin position="8"/>
        <end position="335"/>
    </location>
</feature>
<evidence type="ECO:0000256" key="2">
    <source>
        <dbReference type="ARBA" id="ARBA00005979"/>
    </source>
</evidence>
<dbReference type="GO" id="GO:0010181">
    <property type="term" value="F:FMN binding"/>
    <property type="evidence" value="ECO:0007669"/>
    <property type="project" value="InterPro"/>
</dbReference>
<evidence type="ECO:0000259" key="4">
    <source>
        <dbReference type="Pfam" id="PF00724"/>
    </source>
</evidence>
<organism evidence="5 6">
    <name type="scientific">Skermanella aerolata</name>
    <dbReference type="NCBI Taxonomy" id="393310"/>
    <lineage>
        <taxon>Bacteria</taxon>
        <taxon>Pseudomonadati</taxon>
        <taxon>Pseudomonadota</taxon>
        <taxon>Alphaproteobacteria</taxon>
        <taxon>Rhodospirillales</taxon>
        <taxon>Azospirillaceae</taxon>
        <taxon>Skermanella</taxon>
    </lineage>
</organism>
<dbReference type="Proteomes" id="UP000321523">
    <property type="component" value="Unassembled WGS sequence"/>
</dbReference>
<comment type="caution">
    <text evidence="5">The sequence shown here is derived from an EMBL/GenBank/DDBJ whole genome shotgun (WGS) entry which is preliminary data.</text>
</comment>
<dbReference type="CDD" id="cd02933">
    <property type="entry name" value="OYE_like_FMN"/>
    <property type="match status" value="1"/>
</dbReference>
<accession>A0A512DJQ7</accession>
<evidence type="ECO:0000256" key="3">
    <source>
        <dbReference type="ARBA" id="ARBA00023002"/>
    </source>
</evidence>
<evidence type="ECO:0000313" key="5">
    <source>
        <dbReference type="EMBL" id="GEO36702.1"/>
    </source>
</evidence>
<dbReference type="SUPFAM" id="SSF51395">
    <property type="entry name" value="FMN-linked oxidoreductases"/>
    <property type="match status" value="1"/>
</dbReference>
<dbReference type="Pfam" id="PF00724">
    <property type="entry name" value="Oxidored_FMN"/>
    <property type="match status" value="1"/>
</dbReference>
<dbReference type="InterPro" id="IPR001155">
    <property type="entry name" value="OxRdtase_FMN_N"/>
</dbReference>
<evidence type="ECO:0000256" key="1">
    <source>
        <dbReference type="ARBA" id="ARBA00001917"/>
    </source>
</evidence>
<comment type="similarity">
    <text evidence="2">Belongs to the NADH:flavin oxidoreductase/NADH oxidase family.</text>
</comment>
<protein>
    <submittedName>
        <fullName evidence="5">Alkene reductase</fullName>
    </submittedName>
</protein>
<keyword evidence="6" id="KW-1185">Reference proteome</keyword>
<gene>
    <name evidence="5" type="ORF">SAE02_08500</name>
</gene>
<dbReference type="GO" id="GO:0005829">
    <property type="term" value="C:cytosol"/>
    <property type="evidence" value="ECO:0007669"/>
    <property type="project" value="TreeGrafter"/>
</dbReference>
<dbReference type="RefSeq" id="WP_044426244.1">
    <property type="nucleotide sequence ID" value="NZ_BJYZ01000003.1"/>
</dbReference>